<dbReference type="EMBL" id="JBHLSV010000007">
    <property type="protein sequence ID" value="MFC0673841.1"/>
    <property type="molecule type" value="Genomic_DNA"/>
</dbReference>
<keyword evidence="3" id="KW-1185">Reference proteome</keyword>
<dbReference type="Proteomes" id="UP001589793">
    <property type="component" value="Unassembled WGS sequence"/>
</dbReference>
<proteinExistence type="predicted"/>
<comment type="caution">
    <text evidence="2">The sequence shown here is derived from an EMBL/GenBank/DDBJ whole genome shotgun (WGS) entry which is preliminary data.</text>
</comment>
<keyword evidence="1" id="KW-0472">Membrane</keyword>
<evidence type="ECO:0008006" key="4">
    <source>
        <dbReference type="Google" id="ProtNLM"/>
    </source>
</evidence>
<reference evidence="2 3" key="1">
    <citation type="submission" date="2024-09" db="EMBL/GenBank/DDBJ databases">
        <authorList>
            <person name="Sun Q."/>
            <person name="Mori K."/>
        </authorList>
    </citation>
    <scope>NUCLEOTIDE SEQUENCE [LARGE SCALE GENOMIC DNA]</scope>
    <source>
        <strain evidence="2 3">CICC 10874</strain>
    </source>
</reference>
<evidence type="ECO:0000313" key="2">
    <source>
        <dbReference type="EMBL" id="MFC0673841.1"/>
    </source>
</evidence>
<feature type="transmembrane region" description="Helical" evidence="1">
    <location>
        <begin position="29"/>
        <end position="49"/>
    </location>
</feature>
<feature type="transmembrane region" description="Helical" evidence="1">
    <location>
        <begin position="190"/>
        <end position="218"/>
    </location>
</feature>
<protein>
    <recommendedName>
        <fullName evidence="4">Yip1 domain-containing protein</fullName>
    </recommendedName>
</protein>
<feature type="transmembrane region" description="Helical" evidence="1">
    <location>
        <begin position="86"/>
        <end position="105"/>
    </location>
</feature>
<feature type="transmembrane region" description="Helical" evidence="1">
    <location>
        <begin position="125"/>
        <end position="144"/>
    </location>
</feature>
<keyword evidence="1" id="KW-1133">Transmembrane helix</keyword>
<sequence>MPERTEEVMLGVIKAIPETIKNWRDNRDLLYQLVAGISAALVVTALVGGKRPSDSVAVVAHGLGITPVANWFSTNAPPVLAENSPTLQSIALSAVLLLVAGMVIVPLWRGRHAGNQMFGYEPLRLLGSPAASTTWVFLVIAAQQGDITSTLQRWEYTAVSVAAWTIGGLFGAGVLYLLANRCGFGELVKILFWPVAVVVYRVGFGACATIFAIALAAISLPLSIISWMSGLESDHSRNARYEMERKRAERAPQPTGALVVPICAA</sequence>
<evidence type="ECO:0000256" key="1">
    <source>
        <dbReference type="SAM" id="Phobius"/>
    </source>
</evidence>
<gene>
    <name evidence="2" type="ORF">ACFFF6_07725</name>
</gene>
<evidence type="ECO:0000313" key="3">
    <source>
        <dbReference type="Proteomes" id="UP001589793"/>
    </source>
</evidence>
<dbReference type="RefSeq" id="WP_376979732.1">
    <property type="nucleotide sequence ID" value="NZ_JBHLSV010000007.1"/>
</dbReference>
<accession>A0ABV6RA21</accession>
<organism evidence="2 3">
    <name type="scientific">Brachybacterium hainanense</name>
    <dbReference type="NCBI Taxonomy" id="1541174"/>
    <lineage>
        <taxon>Bacteria</taxon>
        <taxon>Bacillati</taxon>
        <taxon>Actinomycetota</taxon>
        <taxon>Actinomycetes</taxon>
        <taxon>Micrococcales</taxon>
        <taxon>Dermabacteraceae</taxon>
        <taxon>Brachybacterium</taxon>
    </lineage>
</organism>
<keyword evidence="1" id="KW-0812">Transmembrane</keyword>
<feature type="transmembrane region" description="Helical" evidence="1">
    <location>
        <begin position="156"/>
        <end position="178"/>
    </location>
</feature>
<name>A0ABV6RA21_9MICO</name>